<dbReference type="RefSeq" id="WP_014597248.1">
    <property type="nucleotide sequence ID" value="NZ_BCAJ01000048.1"/>
</dbReference>
<sequence length="109" mass="11824">MEMTEHYANIEPSRADVDALEGPVLLEFGTAWCGHCRAAQPLIGKALADRSGITHLKIEDGPGRPLGRSFRVKLWPTLILLSKGQELGRVVRPQDLRAIEQALGAAGRG</sequence>
<comment type="caution">
    <text evidence="2">The sequence shown here is derived from an EMBL/GenBank/DDBJ whole genome shotgun (WGS) entry which is preliminary data.</text>
</comment>
<dbReference type="Proteomes" id="UP001158076">
    <property type="component" value="Unassembled WGS sequence"/>
</dbReference>
<organism evidence="2 4">
    <name type="scientific">Stutzerimonas stutzeri</name>
    <name type="common">Pseudomonas stutzeri</name>
    <dbReference type="NCBI Taxonomy" id="316"/>
    <lineage>
        <taxon>Bacteria</taxon>
        <taxon>Pseudomonadati</taxon>
        <taxon>Pseudomonadota</taxon>
        <taxon>Gammaproteobacteria</taxon>
        <taxon>Pseudomonadales</taxon>
        <taxon>Pseudomonadaceae</taxon>
        <taxon>Stutzerimonas</taxon>
    </lineage>
</organism>
<evidence type="ECO:0000313" key="2">
    <source>
        <dbReference type="EMBL" id="MBA1304109.1"/>
    </source>
</evidence>
<accession>A0A0H3Z2U9</accession>
<feature type="domain" description="Thioredoxin" evidence="1">
    <location>
        <begin position="16"/>
        <end position="103"/>
    </location>
</feature>
<gene>
    <name evidence="2" type="ORF">G7024_06770</name>
    <name evidence="3" type="ORF">N7335_02425</name>
</gene>
<evidence type="ECO:0000313" key="4">
    <source>
        <dbReference type="Proteomes" id="UP001138621"/>
    </source>
</evidence>
<reference evidence="3" key="2">
    <citation type="submission" date="2022-09" db="EMBL/GenBank/DDBJ databases">
        <title>Intensive care unit water sources are persistently colonized with multi-drug resistant bacteria and are the site of extensive horizontal gene transfer of antibiotic resistance genes.</title>
        <authorList>
            <person name="Diorio-Toth L."/>
        </authorList>
    </citation>
    <scope>NUCLEOTIDE SEQUENCE</scope>
    <source>
        <strain evidence="3">GD04147</strain>
    </source>
</reference>
<evidence type="ECO:0000259" key="1">
    <source>
        <dbReference type="Pfam" id="PF00085"/>
    </source>
</evidence>
<evidence type="ECO:0000313" key="3">
    <source>
        <dbReference type="EMBL" id="MDH0145241.1"/>
    </source>
</evidence>
<protein>
    <submittedName>
        <fullName evidence="2">Thioredoxin family protein</fullName>
    </submittedName>
</protein>
<dbReference type="InterPro" id="IPR013766">
    <property type="entry name" value="Thioredoxin_domain"/>
</dbReference>
<dbReference type="Proteomes" id="UP001138621">
    <property type="component" value="Unassembled WGS sequence"/>
</dbReference>
<dbReference type="EMBL" id="JAAMRD010000004">
    <property type="protein sequence ID" value="MBA1304109.1"/>
    <property type="molecule type" value="Genomic_DNA"/>
</dbReference>
<dbReference type="CDD" id="cd02947">
    <property type="entry name" value="TRX_family"/>
    <property type="match status" value="1"/>
</dbReference>
<name>A0A0H3Z2U9_STUST</name>
<proteinExistence type="predicted"/>
<dbReference type="AlphaFoldDB" id="A0A0H3Z2U9"/>
<dbReference type="InterPro" id="IPR036249">
    <property type="entry name" value="Thioredoxin-like_sf"/>
</dbReference>
<dbReference type="SUPFAM" id="SSF52833">
    <property type="entry name" value="Thioredoxin-like"/>
    <property type="match status" value="1"/>
</dbReference>
<dbReference type="Pfam" id="PF00085">
    <property type="entry name" value="Thioredoxin"/>
    <property type="match status" value="1"/>
</dbReference>
<reference evidence="2" key="1">
    <citation type="submission" date="2020-02" db="EMBL/GenBank/DDBJ databases">
        <title>Synteny-based analysis reveals conserved mechanism for high triclosan tolerance in Pseudomonas, as well as instances of horizontal transfer.</title>
        <authorList>
            <person name="Mcfarland A.G."/>
            <person name="Bertucci H.K."/>
            <person name="Litmann E."/>
            <person name="Shen J."/>
            <person name="Huttenhower C."/>
            <person name="Hartmann E.M."/>
        </authorList>
    </citation>
    <scope>NUCLEOTIDE SEQUENCE</scope>
    <source>
        <strain evidence="2">109A1</strain>
    </source>
</reference>
<dbReference type="Gene3D" id="3.40.30.10">
    <property type="entry name" value="Glutaredoxin"/>
    <property type="match status" value="1"/>
</dbReference>
<dbReference type="EMBL" id="JAODZE010000001">
    <property type="protein sequence ID" value="MDH0145241.1"/>
    <property type="molecule type" value="Genomic_DNA"/>
</dbReference>